<dbReference type="AlphaFoldDB" id="F5YC41"/>
<proteinExistence type="predicted"/>
<evidence type="ECO:0000313" key="2">
    <source>
        <dbReference type="EMBL" id="AEF82179.1"/>
    </source>
</evidence>
<dbReference type="InParanoid" id="F5YC41"/>
<organism evidence="2 3">
    <name type="scientific">Leadbettera azotonutricia (strain ATCC BAA-888 / DSM 13862 / ZAS-9)</name>
    <name type="common">Treponema azotonutricium</name>
    <dbReference type="NCBI Taxonomy" id="545695"/>
    <lineage>
        <taxon>Bacteria</taxon>
        <taxon>Pseudomonadati</taxon>
        <taxon>Spirochaetota</taxon>
        <taxon>Spirochaetia</taxon>
        <taxon>Spirochaetales</taxon>
        <taxon>Breznakiellaceae</taxon>
        <taxon>Leadbettera</taxon>
    </lineage>
</organism>
<keyword evidence="3" id="KW-1185">Reference proteome</keyword>
<protein>
    <submittedName>
        <fullName evidence="2">Tetratricopeptide repeat protein</fullName>
    </submittedName>
</protein>
<dbReference type="RefSeq" id="WP_015711420.1">
    <property type="nucleotide sequence ID" value="NC_015577.1"/>
</dbReference>
<evidence type="ECO:0000256" key="1">
    <source>
        <dbReference type="PROSITE-ProRule" id="PRU00339"/>
    </source>
</evidence>
<reference evidence="2 3" key="2">
    <citation type="journal article" date="2011" name="ISME J.">
        <title>RNA-seq reveals cooperative metabolic interactions between two termite-gut spirochete species in co-culture.</title>
        <authorList>
            <person name="Rosenthal A.Z."/>
            <person name="Matson E.G."/>
            <person name="Eldar A."/>
            <person name="Leadbetter J.R."/>
        </authorList>
    </citation>
    <scope>NUCLEOTIDE SEQUENCE [LARGE SCALE GENOMIC DNA]</scope>
    <source>
        <strain evidence="3">ATCC BAA-888 / DSM 13862 / ZAS-9</strain>
    </source>
</reference>
<dbReference type="InterPro" id="IPR019734">
    <property type="entry name" value="TPR_rpt"/>
</dbReference>
<feature type="repeat" description="TPR" evidence="1">
    <location>
        <begin position="125"/>
        <end position="158"/>
    </location>
</feature>
<dbReference type="STRING" id="545695.TREAZ_0532"/>
<keyword evidence="1" id="KW-0802">TPR repeat</keyword>
<dbReference type="HOGENOM" id="CLU_891215_0_0_12"/>
<dbReference type="InterPro" id="IPR011990">
    <property type="entry name" value="TPR-like_helical_dom_sf"/>
</dbReference>
<dbReference type="Gene3D" id="1.25.40.10">
    <property type="entry name" value="Tetratricopeptide repeat domain"/>
    <property type="match status" value="1"/>
</dbReference>
<dbReference type="OrthoDB" id="350674at2"/>
<accession>F5YC41</accession>
<evidence type="ECO:0000313" key="3">
    <source>
        <dbReference type="Proteomes" id="UP000009222"/>
    </source>
</evidence>
<dbReference type="PROSITE" id="PS50005">
    <property type="entry name" value="TPR"/>
    <property type="match status" value="1"/>
</dbReference>
<reference evidence="3" key="1">
    <citation type="submission" date="2009-12" db="EMBL/GenBank/DDBJ databases">
        <title>Complete sequence of Treponema azotonutricium strain ZAS-9.</title>
        <authorList>
            <person name="Tetu S.G."/>
            <person name="Matson E."/>
            <person name="Ren Q."/>
            <person name="Seshadri R."/>
            <person name="Elbourne L."/>
            <person name="Hassan K.A."/>
            <person name="Durkin A."/>
            <person name="Radune D."/>
            <person name="Mohamoud Y."/>
            <person name="Shay R."/>
            <person name="Jin S."/>
            <person name="Zhang X."/>
            <person name="Lucey K."/>
            <person name="Ballor N.R."/>
            <person name="Ottesen E."/>
            <person name="Rosenthal R."/>
            <person name="Allen A."/>
            <person name="Leadbetter J.R."/>
            <person name="Paulsen I.T."/>
        </authorList>
    </citation>
    <scope>NUCLEOTIDE SEQUENCE [LARGE SCALE GENOMIC DNA]</scope>
    <source>
        <strain evidence="3">ATCC BAA-888 / DSM 13862 / ZAS-9</strain>
    </source>
</reference>
<sequence>MSGETTIEGLLQKAYNSLKDAGADTALRFLQEALKEDYEHQEVLFALKCLTWWLDKLKRLEDFRSPYEKGGYILAQWKIFQVFQERISEAAGSSFDSCQFAVRHYVFSLALSSFGEALGESQQDPEVMLQVGRCYKGVGNYEEAVKYLELAARAKREDSGALAEMADTKALLGDSRAAKVLFREAFFLNPQGIDLQSMESEMILRLKEKTAELGYGGQELAEWIPVYGCLWGVFSIKRELKPVELGGLKQSILTLENDLRGSSDAGILKPRLINRYFRLIDHYENVRDNSEAVEETMLKIKFIDPAIYEQYRN</sequence>
<name>F5YC41_LEAAZ</name>
<dbReference type="eggNOG" id="COG0457">
    <property type="taxonomic scope" value="Bacteria"/>
</dbReference>
<dbReference type="Pfam" id="PF14559">
    <property type="entry name" value="TPR_19"/>
    <property type="match status" value="1"/>
</dbReference>
<dbReference type="Proteomes" id="UP000009222">
    <property type="component" value="Chromosome"/>
</dbReference>
<dbReference type="EMBL" id="CP001841">
    <property type="protein sequence ID" value="AEF82179.1"/>
    <property type="molecule type" value="Genomic_DNA"/>
</dbReference>
<gene>
    <name evidence="2" type="ordered locus">TREAZ_0532</name>
</gene>
<dbReference type="SUPFAM" id="SSF48452">
    <property type="entry name" value="TPR-like"/>
    <property type="match status" value="1"/>
</dbReference>
<dbReference type="KEGG" id="taz:TREAZ_0532"/>